<keyword evidence="9" id="KW-1185">Reference proteome</keyword>
<dbReference type="SMART" id="SM01332">
    <property type="entry name" value="Cyclin_C"/>
    <property type="match status" value="1"/>
</dbReference>
<accession>A0A0L0G087</accession>
<dbReference type="Gene3D" id="1.10.472.10">
    <property type="entry name" value="Cyclin-like"/>
    <property type="match status" value="2"/>
</dbReference>
<dbReference type="SMART" id="SM00385">
    <property type="entry name" value="CYCLIN"/>
    <property type="match status" value="2"/>
</dbReference>
<dbReference type="InterPro" id="IPR039361">
    <property type="entry name" value="Cyclin"/>
</dbReference>
<feature type="compositionally biased region" description="Polar residues" evidence="5">
    <location>
        <begin position="36"/>
        <end position="55"/>
    </location>
</feature>
<gene>
    <name evidence="8" type="ORF">SARC_05472</name>
</gene>
<name>A0A0L0G087_9EUKA</name>
<evidence type="ECO:0000259" key="7">
    <source>
        <dbReference type="SMART" id="SM01332"/>
    </source>
</evidence>
<evidence type="ECO:0000259" key="6">
    <source>
        <dbReference type="SMART" id="SM00385"/>
    </source>
</evidence>
<dbReference type="PANTHER" id="PTHR10177">
    <property type="entry name" value="CYCLINS"/>
    <property type="match status" value="1"/>
</dbReference>
<keyword evidence="2 4" id="KW-0195">Cyclin</keyword>
<dbReference type="Pfam" id="PF00134">
    <property type="entry name" value="Cyclin_N"/>
    <property type="match status" value="1"/>
</dbReference>
<sequence length="449" mass="51196">MSLRTRAAAAEANKSSFVDENSTAHHDALIGKRITRSQARAPQDKSAASQTQGTQAKGLADRRNPLQSIGNRNQAPAHRQPVKTHKPSAKKPAVAAVRREGMQTRRSLSRMKNAAPAKSEEKAPKESHTDLTTNLSALGFAVPLGIQKPTKPQTLADKLEAKHVLPERFDDLPVTIEDIDIGDKDFPEFCPDYAKDVYGYLFKRESTFHITDDYMSEMQTDITPKMRGVLIDWLIEVHLKFKLLQETLHLTINTIDRYLSGLTVIDRNRLQLVGVTAMLIASKFEEIYAPEVRDFIYITDNAYNREEILVMERKILNTLGFKFGVPLCLHFLRRMSKSAEADPQTHTLAKYFMEMTLTDYHLMQNYKQSEIAAASLCLARKMMDLDNWNENIVYYSTYDEDDITPCVMEIFQIIKNSPRAKFQACRKKYSSNRFFRVAHLAEEQAENVL</sequence>
<dbReference type="CDD" id="cd20507">
    <property type="entry name" value="CYCLIN_CCNB1-like_rpt1"/>
    <property type="match status" value="1"/>
</dbReference>
<evidence type="ECO:0000313" key="8">
    <source>
        <dbReference type="EMBL" id="KNC82246.1"/>
    </source>
</evidence>
<dbReference type="SUPFAM" id="SSF47954">
    <property type="entry name" value="Cyclin-like"/>
    <property type="match status" value="2"/>
</dbReference>
<evidence type="ECO:0000256" key="4">
    <source>
        <dbReference type="RuleBase" id="RU000383"/>
    </source>
</evidence>
<dbReference type="GO" id="GO:0051301">
    <property type="term" value="P:cell division"/>
    <property type="evidence" value="ECO:0007669"/>
    <property type="project" value="UniProtKB-KW"/>
</dbReference>
<keyword evidence="3" id="KW-0131">Cell cycle</keyword>
<dbReference type="GO" id="GO:0044772">
    <property type="term" value="P:mitotic cell cycle phase transition"/>
    <property type="evidence" value="ECO:0007669"/>
    <property type="project" value="InterPro"/>
</dbReference>
<organism evidence="8 9">
    <name type="scientific">Sphaeroforma arctica JP610</name>
    <dbReference type="NCBI Taxonomy" id="667725"/>
    <lineage>
        <taxon>Eukaryota</taxon>
        <taxon>Ichthyosporea</taxon>
        <taxon>Ichthyophonida</taxon>
        <taxon>Sphaeroforma</taxon>
    </lineage>
</organism>
<dbReference type="Pfam" id="PF02984">
    <property type="entry name" value="Cyclin_C"/>
    <property type="match status" value="1"/>
</dbReference>
<feature type="compositionally biased region" description="Polar residues" evidence="5">
    <location>
        <begin position="65"/>
        <end position="74"/>
    </location>
</feature>
<proteinExistence type="inferred from homology"/>
<feature type="compositionally biased region" description="Basic and acidic residues" evidence="5">
    <location>
        <begin position="118"/>
        <end position="129"/>
    </location>
</feature>
<evidence type="ECO:0000256" key="5">
    <source>
        <dbReference type="SAM" id="MobiDB-lite"/>
    </source>
</evidence>
<reference evidence="8 9" key="1">
    <citation type="submission" date="2011-02" db="EMBL/GenBank/DDBJ databases">
        <title>The Genome Sequence of Sphaeroforma arctica JP610.</title>
        <authorList>
            <consortium name="The Broad Institute Genome Sequencing Platform"/>
            <person name="Russ C."/>
            <person name="Cuomo C."/>
            <person name="Young S.K."/>
            <person name="Zeng Q."/>
            <person name="Gargeya S."/>
            <person name="Alvarado L."/>
            <person name="Berlin A."/>
            <person name="Chapman S.B."/>
            <person name="Chen Z."/>
            <person name="Freedman E."/>
            <person name="Gellesch M."/>
            <person name="Goldberg J."/>
            <person name="Griggs A."/>
            <person name="Gujja S."/>
            <person name="Heilman E."/>
            <person name="Heiman D."/>
            <person name="Howarth C."/>
            <person name="Mehta T."/>
            <person name="Neiman D."/>
            <person name="Pearson M."/>
            <person name="Roberts A."/>
            <person name="Saif S."/>
            <person name="Shea T."/>
            <person name="Shenoy N."/>
            <person name="Sisk P."/>
            <person name="Stolte C."/>
            <person name="Sykes S."/>
            <person name="White J."/>
            <person name="Yandava C."/>
            <person name="Burger G."/>
            <person name="Gray M.W."/>
            <person name="Holland P.W.H."/>
            <person name="King N."/>
            <person name="Lang F.B.F."/>
            <person name="Roger A.J."/>
            <person name="Ruiz-Trillo I."/>
            <person name="Haas B."/>
            <person name="Nusbaum C."/>
            <person name="Birren B."/>
        </authorList>
    </citation>
    <scope>NUCLEOTIDE SEQUENCE [LARGE SCALE GENOMIC DNA]</scope>
    <source>
        <strain evidence="8 9">JP610</strain>
    </source>
</reference>
<evidence type="ECO:0000313" key="9">
    <source>
        <dbReference type="Proteomes" id="UP000054560"/>
    </source>
</evidence>
<dbReference type="FunFam" id="1.10.472.10:FF:000001">
    <property type="entry name" value="G2/mitotic-specific cyclin"/>
    <property type="match status" value="1"/>
</dbReference>
<dbReference type="RefSeq" id="XP_014156148.1">
    <property type="nucleotide sequence ID" value="XM_014300673.1"/>
</dbReference>
<dbReference type="InterPro" id="IPR004367">
    <property type="entry name" value="Cyclin_C-dom"/>
</dbReference>
<feature type="domain" description="Cyclin-like" evidence="6">
    <location>
        <begin position="330"/>
        <end position="412"/>
    </location>
</feature>
<dbReference type="eggNOG" id="KOG0653">
    <property type="taxonomic scope" value="Eukaryota"/>
</dbReference>
<protein>
    <recommendedName>
        <fullName evidence="10">Cyclin N-terminal domain-containing protein</fullName>
    </recommendedName>
</protein>
<dbReference type="InterPro" id="IPR006671">
    <property type="entry name" value="Cyclin_N"/>
</dbReference>
<feature type="compositionally biased region" description="Basic residues" evidence="5">
    <location>
        <begin position="80"/>
        <end position="89"/>
    </location>
</feature>
<dbReference type="PIRSF" id="PIRSF001771">
    <property type="entry name" value="Cyclin_A_B_D_E"/>
    <property type="match status" value="1"/>
</dbReference>
<dbReference type="GeneID" id="25905976"/>
<dbReference type="Proteomes" id="UP000054560">
    <property type="component" value="Unassembled WGS sequence"/>
</dbReference>
<dbReference type="EMBL" id="KQ241946">
    <property type="protein sequence ID" value="KNC82246.1"/>
    <property type="molecule type" value="Genomic_DNA"/>
</dbReference>
<dbReference type="InterPro" id="IPR046965">
    <property type="entry name" value="Cyclin_A/B-like"/>
</dbReference>
<comment type="similarity">
    <text evidence="4">Belongs to the cyclin family.</text>
</comment>
<dbReference type="AlphaFoldDB" id="A0A0L0G087"/>
<dbReference type="STRING" id="667725.A0A0L0G087"/>
<evidence type="ECO:0000256" key="2">
    <source>
        <dbReference type="ARBA" id="ARBA00023127"/>
    </source>
</evidence>
<dbReference type="GO" id="GO:0016538">
    <property type="term" value="F:cyclin-dependent protein serine/threonine kinase regulator activity"/>
    <property type="evidence" value="ECO:0007669"/>
    <property type="project" value="InterPro"/>
</dbReference>
<feature type="region of interest" description="Disordered" evidence="5">
    <location>
        <begin position="1"/>
        <end position="129"/>
    </location>
</feature>
<keyword evidence="1" id="KW-0132">Cell division</keyword>
<evidence type="ECO:0000256" key="1">
    <source>
        <dbReference type="ARBA" id="ARBA00022618"/>
    </source>
</evidence>
<evidence type="ECO:0000256" key="3">
    <source>
        <dbReference type="ARBA" id="ARBA00023306"/>
    </source>
</evidence>
<feature type="domain" description="Cyclin C-terminal" evidence="7">
    <location>
        <begin position="326"/>
        <end position="443"/>
    </location>
</feature>
<feature type="domain" description="Cyclin-like" evidence="6">
    <location>
        <begin position="232"/>
        <end position="317"/>
    </location>
</feature>
<dbReference type="OrthoDB" id="5590282at2759"/>
<dbReference type="CDD" id="cd20509">
    <property type="entry name" value="CYCLIN_CCNB1-like_rpt2"/>
    <property type="match status" value="1"/>
</dbReference>
<evidence type="ECO:0008006" key="10">
    <source>
        <dbReference type="Google" id="ProtNLM"/>
    </source>
</evidence>
<dbReference type="InterPro" id="IPR013763">
    <property type="entry name" value="Cyclin-like_dom"/>
</dbReference>
<dbReference type="InterPro" id="IPR036915">
    <property type="entry name" value="Cyclin-like_sf"/>
</dbReference>